<accession>A0A3D8GQC6</accession>
<comment type="caution">
    <text evidence="2">The sequence shown here is derived from an EMBL/GenBank/DDBJ whole genome shotgun (WGS) entry which is preliminary data.</text>
</comment>
<name>A0A3D8GQC6_9BACI</name>
<evidence type="ECO:0000313" key="3">
    <source>
        <dbReference type="Proteomes" id="UP000257144"/>
    </source>
</evidence>
<reference evidence="2 3" key="1">
    <citation type="submission" date="2018-07" db="EMBL/GenBank/DDBJ databases">
        <title>Bacillus sp. YLB-04 draft genome sequence.</title>
        <authorList>
            <person name="Yu L."/>
            <person name="Tang X."/>
        </authorList>
    </citation>
    <scope>NUCLEOTIDE SEQUENCE [LARGE SCALE GENOMIC DNA]</scope>
    <source>
        <strain evidence="2 3">YLB-04</strain>
    </source>
</reference>
<sequence length="160" mass="18456">MELHVPFALDHPFFHELIKSPLVITADITLFSNEISHYSGRGGKRPWNEPRQSVQSLYSGWVGLEEEISEAFKKRDKSAIRASMRKGTGLFLHLLFWSNGQAVTLARFPDISGLTVKPANCGERIQFLVDRPELFHSFIQLRELMDEQYKHFLVNLTKKK</sequence>
<dbReference type="Proteomes" id="UP000257144">
    <property type="component" value="Unassembled WGS sequence"/>
</dbReference>
<dbReference type="OrthoDB" id="2360594at2"/>
<proteinExistence type="predicted"/>
<dbReference type="InterPro" id="IPR048427">
    <property type="entry name" value="YpoC"/>
</dbReference>
<dbReference type="EMBL" id="QNQT01000005">
    <property type="protein sequence ID" value="RDU36379.1"/>
    <property type="molecule type" value="Genomic_DNA"/>
</dbReference>
<dbReference type="Pfam" id="PF21747">
    <property type="entry name" value="YpoC"/>
    <property type="match status" value="1"/>
</dbReference>
<evidence type="ECO:0000313" key="2">
    <source>
        <dbReference type="EMBL" id="RDU36379.1"/>
    </source>
</evidence>
<dbReference type="RefSeq" id="WP_115452373.1">
    <property type="nucleotide sequence ID" value="NZ_QNQT01000005.1"/>
</dbReference>
<protein>
    <recommendedName>
        <fullName evidence="1">YpoC-like domain-containing protein</fullName>
    </recommendedName>
</protein>
<organism evidence="2 3">
    <name type="scientific">Neobacillus piezotolerans</name>
    <dbReference type="NCBI Taxonomy" id="2259171"/>
    <lineage>
        <taxon>Bacteria</taxon>
        <taxon>Bacillati</taxon>
        <taxon>Bacillota</taxon>
        <taxon>Bacilli</taxon>
        <taxon>Bacillales</taxon>
        <taxon>Bacillaceae</taxon>
        <taxon>Neobacillus</taxon>
    </lineage>
</organism>
<gene>
    <name evidence="2" type="ORF">DRW41_12640</name>
</gene>
<keyword evidence="3" id="KW-1185">Reference proteome</keyword>
<dbReference type="AlphaFoldDB" id="A0A3D8GQC6"/>
<evidence type="ECO:0000259" key="1">
    <source>
        <dbReference type="Pfam" id="PF21747"/>
    </source>
</evidence>
<feature type="domain" description="YpoC-like" evidence="1">
    <location>
        <begin position="52"/>
        <end position="160"/>
    </location>
</feature>